<dbReference type="SMART" id="SM00184">
    <property type="entry name" value="RING"/>
    <property type="match status" value="1"/>
</dbReference>
<feature type="domain" description="BRCT" evidence="16">
    <location>
        <begin position="1361"/>
        <end position="1459"/>
    </location>
</feature>
<dbReference type="PROSITE" id="PS50172">
    <property type="entry name" value="BRCT"/>
    <property type="match status" value="2"/>
</dbReference>
<evidence type="ECO:0000256" key="12">
    <source>
        <dbReference type="ARBA" id="ARBA00031556"/>
    </source>
</evidence>
<evidence type="ECO:0000256" key="6">
    <source>
        <dbReference type="ARBA" id="ARBA00022763"/>
    </source>
</evidence>
<accession>A0A315VD99</accession>
<feature type="compositionally biased region" description="Polar residues" evidence="14">
    <location>
        <begin position="657"/>
        <end position="668"/>
    </location>
</feature>
<dbReference type="GO" id="GO:0007095">
    <property type="term" value="P:mitotic G2 DNA damage checkpoint signaling"/>
    <property type="evidence" value="ECO:0007669"/>
    <property type="project" value="TreeGrafter"/>
</dbReference>
<keyword evidence="18" id="KW-1185">Reference proteome</keyword>
<keyword evidence="7 13" id="KW-0863">Zinc-finger</keyword>
<name>A0A315VD99_GAMAF</name>
<dbReference type="PIRSF" id="PIRSF001734">
    <property type="entry name" value="BRCA1"/>
    <property type="match status" value="1"/>
</dbReference>
<evidence type="ECO:0000256" key="8">
    <source>
        <dbReference type="ARBA" id="ARBA00022833"/>
    </source>
</evidence>
<dbReference type="Gene3D" id="3.30.40.10">
    <property type="entry name" value="Zinc/RING finger domain, C3HC4 (zinc finger)"/>
    <property type="match status" value="1"/>
</dbReference>
<dbReference type="Pfam" id="PF00097">
    <property type="entry name" value="zf-C3HC4"/>
    <property type="match status" value="1"/>
</dbReference>
<feature type="region of interest" description="Disordered" evidence="14">
    <location>
        <begin position="546"/>
        <end position="731"/>
    </location>
</feature>
<dbReference type="InterPro" id="IPR001357">
    <property type="entry name" value="BRCT_dom"/>
</dbReference>
<evidence type="ECO:0000256" key="10">
    <source>
        <dbReference type="ARBA" id="ARBA00023242"/>
    </source>
</evidence>
<feature type="compositionally biased region" description="Basic and acidic residues" evidence="14">
    <location>
        <begin position="1054"/>
        <end position="1063"/>
    </location>
</feature>
<evidence type="ECO:0000313" key="18">
    <source>
        <dbReference type="Proteomes" id="UP000250572"/>
    </source>
</evidence>
<evidence type="ECO:0000256" key="5">
    <source>
        <dbReference type="ARBA" id="ARBA00022737"/>
    </source>
</evidence>
<dbReference type="InterPro" id="IPR013083">
    <property type="entry name" value="Znf_RING/FYVE/PHD"/>
</dbReference>
<evidence type="ECO:0000256" key="13">
    <source>
        <dbReference type="PROSITE-ProRule" id="PRU00175"/>
    </source>
</evidence>
<dbReference type="GO" id="GO:0000724">
    <property type="term" value="P:double-strand break repair via homologous recombination"/>
    <property type="evidence" value="ECO:0007669"/>
    <property type="project" value="TreeGrafter"/>
</dbReference>
<dbReference type="CDD" id="cd16498">
    <property type="entry name" value="RING-HC_BRCA1"/>
    <property type="match status" value="1"/>
</dbReference>
<feature type="compositionally biased region" description="Basic and acidic residues" evidence="14">
    <location>
        <begin position="546"/>
        <end position="563"/>
    </location>
</feature>
<dbReference type="GO" id="GO:0070531">
    <property type="term" value="C:BRCA1-A complex"/>
    <property type="evidence" value="ECO:0007669"/>
    <property type="project" value="TreeGrafter"/>
</dbReference>
<dbReference type="GO" id="GO:0031436">
    <property type="term" value="C:BRCA1-BARD1 complex"/>
    <property type="evidence" value="ECO:0007669"/>
    <property type="project" value="TreeGrafter"/>
</dbReference>
<dbReference type="SMART" id="SM00292">
    <property type="entry name" value="BRCT"/>
    <property type="match status" value="2"/>
</dbReference>
<keyword evidence="3" id="KW-0158">Chromosome</keyword>
<dbReference type="InterPro" id="IPR001841">
    <property type="entry name" value="Znf_RING"/>
</dbReference>
<keyword evidence="4" id="KW-0479">Metal-binding</keyword>
<dbReference type="PANTHER" id="PTHR13763:SF0">
    <property type="entry name" value="BREAST CANCER TYPE 1 SUSCEPTIBILITY PROTEIN"/>
    <property type="match status" value="1"/>
</dbReference>
<feature type="compositionally biased region" description="Basic and acidic residues" evidence="14">
    <location>
        <begin position="1237"/>
        <end position="1251"/>
    </location>
</feature>
<keyword evidence="10" id="KW-0539">Nucleus</keyword>
<feature type="compositionally biased region" description="Basic and acidic residues" evidence="14">
    <location>
        <begin position="600"/>
        <end position="616"/>
    </location>
</feature>
<feature type="compositionally biased region" description="Basic and acidic residues" evidence="14">
    <location>
        <begin position="401"/>
        <end position="410"/>
    </location>
</feature>
<dbReference type="PROSITE" id="PS50089">
    <property type="entry name" value="ZF_RING_2"/>
    <property type="match status" value="1"/>
</dbReference>
<dbReference type="GO" id="GO:0005694">
    <property type="term" value="C:chromosome"/>
    <property type="evidence" value="ECO:0007669"/>
    <property type="project" value="UniProtKB-SubCell"/>
</dbReference>
<feature type="compositionally biased region" description="Polar residues" evidence="14">
    <location>
        <begin position="774"/>
        <end position="783"/>
    </location>
</feature>
<dbReference type="SUPFAM" id="SSF57850">
    <property type="entry name" value="RING/U-box"/>
    <property type="match status" value="1"/>
</dbReference>
<evidence type="ECO:0000256" key="9">
    <source>
        <dbReference type="ARBA" id="ARBA00023204"/>
    </source>
</evidence>
<feature type="domain" description="RING-type" evidence="15">
    <location>
        <begin position="151"/>
        <end position="193"/>
    </location>
</feature>
<evidence type="ECO:0000259" key="15">
    <source>
        <dbReference type="PROSITE" id="PS50089"/>
    </source>
</evidence>
<dbReference type="InterPro" id="IPR018957">
    <property type="entry name" value="Znf_C3HC4_RING-type"/>
</dbReference>
<feature type="region of interest" description="Disordered" evidence="14">
    <location>
        <begin position="955"/>
        <end position="1102"/>
    </location>
</feature>
<dbReference type="Proteomes" id="UP000250572">
    <property type="component" value="Unassembled WGS sequence"/>
</dbReference>
<dbReference type="InterPro" id="IPR031099">
    <property type="entry name" value="BRCA1-associated"/>
</dbReference>
<feature type="compositionally biased region" description="Polar residues" evidence="14">
    <location>
        <begin position="860"/>
        <end position="894"/>
    </location>
</feature>
<evidence type="ECO:0000256" key="14">
    <source>
        <dbReference type="SAM" id="MobiDB-lite"/>
    </source>
</evidence>
<dbReference type="GO" id="GO:0045944">
    <property type="term" value="P:positive regulation of transcription by RNA polymerase II"/>
    <property type="evidence" value="ECO:0007669"/>
    <property type="project" value="TreeGrafter"/>
</dbReference>
<keyword evidence="9" id="KW-0234">DNA repair</keyword>
<dbReference type="PANTHER" id="PTHR13763">
    <property type="entry name" value="BREAST CANCER TYPE 1 SUSCEPTIBILITY PROTEIN BRCA1"/>
    <property type="match status" value="1"/>
</dbReference>
<keyword evidence="6" id="KW-0227">DNA damage</keyword>
<dbReference type="EMBL" id="NHOQ01001904">
    <property type="protein sequence ID" value="PWA21319.1"/>
    <property type="molecule type" value="Genomic_DNA"/>
</dbReference>
<comment type="subcellular location">
    <subcellularLocation>
        <location evidence="2">Chromosome</location>
    </subcellularLocation>
    <subcellularLocation>
        <location evidence="1">Nucleus</location>
    </subcellularLocation>
</comment>
<gene>
    <name evidence="17" type="ORF">CCH79_00003046</name>
</gene>
<feature type="domain" description="BRCT" evidence="16">
    <location>
        <begin position="1255"/>
        <end position="1340"/>
    </location>
</feature>
<feature type="compositionally biased region" description="Basic and acidic residues" evidence="14">
    <location>
        <begin position="635"/>
        <end position="652"/>
    </location>
</feature>
<feature type="compositionally biased region" description="Polar residues" evidence="14">
    <location>
        <begin position="260"/>
        <end position="270"/>
    </location>
</feature>
<evidence type="ECO:0000256" key="4">
    <source>
        <dbReference type="ARBA" id="ARBA00022723"/>
    </source>
</evidence>
<dbReference type="InterPro" id="IPR017907">
    <property type="entry name" value="Znf_RING_CS"/>
</dbReference>
<dbReference type="FunFam" id="3.40.50.10190:FF:000006">
    <property type="entry name" value="Breast cancer type 1 susceptibility protein homolog"/>
    <property type="match status" value="1"/>
</dbReference>
<evidence type="ECO:0000259" key="16">
    <source>
        <dbReference type="PROSITE" id="PS50172"/>
    </source>
</evidence>
<organism evidence="17 18">
    <name type="scientific">Gambusia affinis</name>
    <name type="common">Western mosquitofish</name>
    <name type="synonym">Heterandria affinis</name>
    <dbReference type="NCBI Taxonomy" id="33528"/>
    <lineage>
        <taxon>Eukaryota</taxon>
        <taxon>Metazoa</taxon>
        <taxon>Chordata</taxon>
        <taxon>Craniata</taxon>
        <taxon>Vertebrata</taxon>
        <taxon>Euteleostomi</taxon>
        <taxon>Actinopterygii</taxon>
        <taxon>Neopterygii</taxon>
        <taxon>Teleostei</taxon>
        <taxon>Neoteleostei</taxon>
        <taxon>Acanthomorphata</taxon>
        <taxon>Ovalentaria</taxon>
        <taxon>Atherinomorphae</taxon>
        <taxon>Cyprinodontiformes</taxon>
        <taxon>Poeciliidae</taxon>
        <taxon>Poeciliinae</taxon>
        <taxon>Gambusia</taxon>
    </lineage>
</organism>
<evidence type="ECO:0000256" key="11">
    <source>
        <dbReference type="ARBA" id="ARBA00023306"/>
    </source>
</evidence>
<dbReference type="STRING" id="33528.ENSGAFP00000004727"/>
<feature type="compositionally biased region" description="Polar residues" evidence="14">
    <location>
        <begin position="1085"/>
        <end position="1096"/>
    </location>
</feature>
<evidence type="ECO:0000313" key="17">
    <source>
        <dbReference type="EMBL" id="PWA21319.1"/>
    </source>
</evidence>
<keyword evidence="8" id="KW-0862">Zinc</keyword>
<sequence>MVPPSEASPISVKLLALSVDIILQRRNFTDLSPFRTLESEYRKCCFPSAAVRLFAAGSHRDHRSCGGEIAPTNNTDELLDGDSVQHVEGGVQLERLAAPLTHEAHLHGIIRGRCDAAVKRRPTAPFKITMTTPKATDVKKGISVLWETLQCPICLDLMSAPVSTKCDHQFCKFCITKLLDNSKQNRANCPVCKFKITKRSLQESPGFQRLVAGLQEMIQAYEHDTCTNCEITINWKICLNEFTLQCNFSIFSDFTGLPQQRKNTKNTETSKGACDLSFGDPSGIEQNNKGTEHRNDSPQSCSSTVAAQNGFAQLMGLEDSASITAENEGLDSGLGDVPPTSDKKTSENLEPETPNVGKNATNASKNKRLKRKPEKASNCLDSTQEEPGQQDVRKSSRKTQKKDLEHDKIEQKKKKSLEKVAEWLLKVPAEDELELEKSLHSEDDSDSSSSTSILDDEPQNVKLNPKREHRGKAIEEQVFGVIYKRRGSKVTEPLTAEEIETCNKFSKLKKKNNVRLCEEQQIAENDAGSDFFEELEQMAVKEKLEETVEELNQKESDKYEGEHVVPVADIIQPETTTPRRRTRKSLQQPEGDLQEQTQLKSKDTDKKSDCRREKNSKLSRKKPTKVAKPLVLVEVQDRETSPKPSERVKEVEVQIESYPSSEEQTTPVMKSARRSRRLQLFVDEVHGSRKKTTSKVTATKTDEVAKKQSDETMDATPSKSGNLMKETKRNRYVSEENIGVIESLEKRGRMSLTQAEAEVPEAQTLAKPDCTVSMVPNSTSPTDPSIVGPTLESEKQENNHPPGSQQEAFANVEEYEDGKNDSELDTEQLLQSFKASKRKSFLLGDPNAKRCRSLDVENAEGSQRNCSSSEPSENINQVSKSTCSDVISPSNSPSKIRKPDQALLDASNPDGNCPSRSSVSSGLSPNKVAKHDRDSPLSVVPQVVDSGLRFTDVEQEAARASQSDYNLTEIPDGISKCPSDNKTETIFVGESSLTPDQEVKEANGSGEVSTQSSIQTNQKKKRKTRRLESSSESSSSSKEELPTLAQIFGTSDRPQAEIKHQGEICEANGLKAVGEEPLGRPAGSPTPNQLDSSQASVDLFGTPEECDAPESCVGVCFDSSQFSSEVLVTQQKIEMQKELVRLEKLMALVSEVLQEKEGSPAADTNQGCENRGELETKDILDAETKAPDDKVAECGGFSANAVQDLTHAESTVKDTKTPNSISATKKAKTCDSPPDCQEDKENNSPPKEKSKAKLVLVSSGLGPNEQIMVKKFAKRVGGRVVSRVTPEVTHIIMRTDDQLVCERTLKYFLGIAGRKWVVSFQWISECFKEKKLLEESSFEVRGDVVNGPNHQGPLRARTAGGSNLLMRGYKICFKGPFTDMSTDEMEWMVELCGATVVKDPLILDGEQKSHHIVIVQPRSDSPSSSCCGGLSRNATVVTRGWLLDSVATYTLQNFSSYTVAELQPTIRSAQ</sequence>
<feature type="compositionally biased region" description="Polar residues" evidence="14">
    <location>
        <begin position="799"/>
        <end position="808"/>
    </location>
</feature>
<feature type="region of interest" description="Disordered" evidence="14">
    <location>
        <begin position="1209"/>
        <end position="1251"/>
    </location>
</feature>
<proteinExistence type="predicted"/>
<dbReference type="CDD" id="cd17721">
    <property type="entry name" value="BRCT_BRCA1_rpt2"/>
    <property type="match status" value="1"/>
</dbReference>
<feature type="region of interest" description="Disordered" evidence="14">
    <location>
        <begin position="751"/>
        <end position="940"/>
    </location>
</feature>
<evidence type="ECO:0000256" key="1">
    <source>
        <dbReference type="ARBA" id="ARBA00004123"/>
    </source>
</evidence>
<feature type="region of interest" description="Disordered" evidence="14">
    <location>
        <begin position="260"/>
        <end position="303"/>
    </location>
</feature>
<dbReference type="SUPFAM" id="SSF52113">
    <property type="entry name" value="BRCT domain"/>
    <property type="match status" value="2"/>
</dbReference>
<feature type="compositionally biased region" description="Low complexity" evidence="14">
    <location>
        <begin position="915"/>
        <end position="924"/>
    </location>
</feature>
<keyword evidence="11" id="KW-0131">Cell cycle</keyword>
<feature type="region of interest" description="Disordered" evidence="14">
    <location>
        <begin position="1154"/>
        <end position="1178"/>
    </location>
</feature>
<comment type="caution">
    <text evidence="17">The sequence shown here is derived from an EMBL/GenBank/DDBJ whole genome shotgun (WGS) entry which is preliminary data.</text>
</comment>
<dbReference type="GO" id="GO:0008270">
    <property type="term" value="F:zinc ion binding"/>
    <property type="evidence" value="ECO:0007669"/>
    <property type="project" value="UniProtKB-KW"/>
</dbReference>
<feature type="compositionally biased region" description="Basic and acidic residues" evidence="14">
    <location>
        <begin position="700"/>
        <end position="710"/>
    </location>
</feature>
<dbReference type="GO" id="GO:0004842">
    <property type="term" value="F:ubiquitin-protein transferase activity"/>
    <property type="evidence" value="ECO:0007669"/>
    <property type="project" value="TreeGrafter"/>
</dbReference>
<dbReference type="CDD" id="cd17735">
    <property type="entry name" value="BRCT_BRCA1_rpt1"/>
    <property type="match status" value="1"/>
</dbReference>
<dbReference type="InterPro" id="IPR036420">
    <property type="entry name" value="BRCT_dom_sf"/>
</dbReference>
<dbReference type="FunFam" id="3.40.50.10190:FF:000025">
    <property type="entry name" value="Breast cancer type 1 susceptibility protein homolog"/>
    <property type="match status" value="1"/>
</dbReference>
<feature type="region of interest" description="Disordered" evidence="14">
    <location>
        <begin position="435"/>
        <end position="469"/>
    </location>
</feature>
<dbReference type="Pfam" id="PF00533">
    <property type="entry name" value="BRCT"/>
    <property type="match status" value="2"/>
</dbReference>
<reference evidence="17 18" key="1">
    <citation type="journal article" date="2018" name="G3 (Bethesda)">
        <title>A High-Quality Reference Genome for the Invasive Mosquitofish Gambusia affinis Using a Chicago Library.</title>
        <authorList>
            <person name="Hoffberg S.L."/>
            <person name="Troendle N.J."/>
            <person name="Glenn T.C."/>
            <person name="Mahmud O."/>
            <person name="Louha S."/>
            <person name="Chalopin D."/>
            <person name="Bennetzen J.L."/>
            <person name="Mauricio R."/>
        </authorList>
    </citation>
    <scope>NUCLEOTIDE SEQUENCE [LARGE SCALE GENOMIC DNA]</scope>
    <source>
        <strain evidence="17">NE01/NJP1002.9</strain>
        <tissue evidence="17">Muscle</tissue>
    </source>
</reference>
<feature type="compositionally biased region" description="Polar residues" evidence="14">
    <location>
        <begin position="1006"/>
        <end position="1017"/>
    </location>
</feature>
<feature type="region of interest" description="Disordered" evidence="14">
    <location>
        <begin position="327"/>
        <end position="415"/>
    </location>
</feature>
<keyword evidence="5" id="KW-0677">Repeat</keyword>
<protein>
    <recommendedName>
        <fullName evidence="12">RING-type E3 ubiquitin transferase BRCA1</fullName>
    </recommendedName>
</protein>
<dbReference type="GO" id="GO:0043009">
    <property type="term" value="P:chordate embryonic development"/>
    <property type="evidence" value="ECO:0007669"/>
    <property type="project" value="TreeGrafter"/>
</dbReference>
<evidence type="ECO:0000256" key="2">
    <source>
        <dbReference type="ARBA" id="ARBA00004286"/>
    </source>
</evidence>
<evidence type="ECO:0000256" key="7">
    <source>
        <dbReference type="ARBA" id="ARBA00022771"/>
    </source>
</evidence>
<dbReference type="Gene3D" id="3.40.50.10190">
    <property type="entry name" value="BRCT domain"/>
    <property type="match status" value="2"/>
</dbReference>
<evidence type="ECO:0000256" key="3">
    <source>
        <dbReference type="ARBA" id="ARBA00022454"/>
    </source>
</evidence>
<dbReference type="PROSITE" id="PS00518">
    <property type="entry name" value="ZF_RING_1"/>
    <property type="match status" value="1"/>
</dbReference>